<dbReference type="PANTHER" id="PTHR11103">
    <property type="entry name" value="SLR1189 PROTEIN"/>
    <property type="match status" value="1"/>
</dbReference>
<evidence type="ECO:0000313" key="7">
    <source>
        <dbReference type="EMBL" id="MYD89434.1"/>
    </source>
</evidence>
<comment type="caution">
    <text evidence="4">Lacks conserved residue(s) required for the propagation of feature annotation.</text>
</comment>
<dbReference type="EMBL" id="VXPY01000020">
    <property type="protein sequence ID" value="MYD89434.1"/>
    <property type="molecule type" value="Genomic_DNA"/>
</dbReference>
<protein>
    <submittedName>
        <fullName evidence="7">Homocysteine S-methyltransferase family protein</fullName>
    </submittedName>
</protein>
<evidence type="ECO:0000256" key="2">
    <source>
        <dbReference type="ARBA" id="ARBA00022679"/>
    </source>
</evidence>
<dbReference type="InterPro" id="IPR036589">
    <property type="entry name" value="HCY_dom_sf"/>
</dbReference>
<keyword evidence="1 7" id="KW-0489">Methyltransferase</keyword>
<dbReference type="GO" id="GO:0009086">
    <property type="term" value="P:methionine biosynthetic process"/>
    <property type="evidence" value="ECO:0007669"/>
    <property type="project" value="InterPro"/>
</dbReference>
<reference evidence="7" key="1">
    <citation type="submission" date="2019-09" db="EMBL/GenBank/DDBJ databases">
        <title>Characterisation of the sponge microbiome using genome-centric metagenomics.</title>
        <authorList>
            <person name="Engelberts J.P."/>
            <person name="Robbins S.J."/>
            <person name="De Goeij J.M."/>
            <person name="Aranda M."/>
            <person name="Bell S.C."/>
            <person name="Webster N.S."/>
        </authorList>
    </citation>
    <scope>NUCLEOTIDE SEQUENCE</scope>
    <source>
        <strain evidence="7">SB0662_bin_9</strain>
    </source>
</reference>
<accession>A0A6B1DSS4</accession>
<dbReference type="GO" id="GO:0008270">
    <property type="term" value="F:zinc ion binding"/>
    <property type="evidence" value="ECO:0007669"/>
    <property type="project" value="InterPro"/>
</dbReference>
<dbReference type="AlphaFoldDB" id="A0A6B1DSS4"/>
<feature type="binding site" evidence="3">
    <location>
        <position position="295"/>
    </location>
    <ligand>
        <name>Zn(2+)</name>
        <dbReference type="ChEBI" id="CHEBI:29105"/>
    </ligand>
</feature>
<name>A0A6B1DSS4_9CHLR</name>
<dbReference type="SUPFAM" id="SSF82282">
    <property type="entry name" value="Homocysteine S-methyltransferase"/>
    <property type="match status" value="1"/>
</dbReference>
<comment type="caution">
    <text evidence="7">The sequence shown here is derived from an EMBL/GenBank/DDBJ whole genome shotgun (WGS) entry which is preliminary data.</text>
</comment>
<dbReference type="PANTHER" id="PTHR11103:SF18">
    <property type="entry name" value="SLR1189 PROTEIN"/>
    <property type="match status" value="1"/>
</dbReference>
<dbReference type="GO" id="GO:0008168">
    <property type="term" value="F:methyltransferase activity"/>
    <property type="evidence" value="ECO:0007669"/>
    <property type="project" value="UniProtKB-KW"/>
</dbReference>
<dbReference type="PIRSF" id="PIRSF037505">
    <property type="entry name" value="Betaine_HMT"/>
    <property type="match status" value="1"/>
</dbReference>
<dbReference type="InterPro" id="IPR017226">
    <property type="entry name" value="BHMT-like"/>
</dbReference>
<proteinExistence type="predicted"/>
<feature type="compositionally biased region" description="Basic and acidic residues" evidence="5">
    <location>
        <begin position="1"/>
        <end position="11"/>
    </location>
</feature>
<evidence type="ECO:0000256" key="1">
    <source>
        <dbReference type="ARBA" id="ARBA00022603"/>
    </source>
</evidence>
<organism evidence="7">
    <name type="scientific">Caldilineaceae bacterium SB0662_bin_9</name>
    <dbReference type="NCBI Taxonomy" id="2605258"/>
    <lineage>
        <taxon>Bacteria</taxon>
        <taxon>Bacillati</taxon>
        <taxon>Chloroflexota</taxon>
        <taxon>Caldilineae</taxon>
        <taxon>Caldilineales</taxon>
        <taxon>Caldilineaceae</taxon>
    </lineage>
</organism>
<dbReference type="PROSITE" id="PS50970">
    <property type="entry name" value="HCY"/>
    <property type="match status" value="1"/>
</dbReference>
<gene>
    <name evidence="7" type="ORF">F4Y08_03710</name>
</gene>
<keyword evidence="3" id="KW-0479">Metal-binding</keyword>
<feature type="domain" description="Hcy-binding" evidence="6">
    <location>
        <begin position="19"/>
        <end position="309"/>
    </location>
</feature>
<keyword evidence="2 7" id="KW-0808">Transferase</keyword>
<feature type="region of interest" description="Disordered" evidence="5">
    <location>
        <begin position="1"/>
        <end position="20"/>
    </location>
</feature>
<comment type="cofactor">
    <cofactor evidence="3">
        <name>Zn(2+)</name>
        <dbReference type="ChEBI" id="CHEBI:29105"/>
    </cofactor>
    <text evidence="3">Binds 1 zinc ion per subunit.</text>
</comment>
<dbReference type="GO" id="GO:0032259">
    <property type="term" value="P:methylation"/>
    <property type="evidence" value="ECO:0007669"/>
    <property type="project" value="UniProtKB-KW"/>
</dbReference>
<evidence type="ECO:0000259" key="6">
    <source>
        <dbReference type="PROSITE" id="PS50970"/>
    </source>
</evidence>
<sequence length="310" mass="33333">MDGRQDGDRQVNGRTDIGTALERVADGSPPLLLDGATGTELERRGVEMVDGLWDALATGSRPDVLREIHADYLRSGSQVVIANTFATSRYVLAEAGYADQFESLNRDAVRLAVEARDAVRPSAWVAGSISTVNFGVLPASLQKARQDYRDQAEIMAAAGADFIILEMMRDVELTTAAADAVRAVGLPCWVGYSVEQDAEGRLVSQERGVPLREMLESLDFASVQAVGVMHSLVEPTGPALEEVAVVWPGPRFAYAHSGGWSMPHWQFDDIIAPDDYAKVAVTWVADGVQAVGGCCGLGPEHIRILARALL</sequence>
<dbReference type="InterPro" id="IPR003726">
    <property type="entry name" value="HCY_dom"/>
</dbReference>
<feature type="binding site" evidence="3">
    <location>
        <position position="294"/>
    </location>
    <ligand>
        <name>Zn(2+)</name>
        <dbReference type="ChEBI" id="CHEBI:29105"/>
    </ligand>
</feature>
<evidence type="ECO:0000256" key="4">
    <source>
        <dbReference type="PROSITE-ProRule" id="PRU00333"/>
    </source>
</evidence>
<dbReference type="Gene3D" id="3.20.20.330">
    <property type="entry name" value="Homocysteine-binding-like domain"/>
    <property type="match status" value="1"/>
</dbReference>
<evidence type="ECO:0000256" key="5">
    <source>
        <dbReference type="SAM" id="MobiDB-lite"/>
    </source>
</evidence>
<dbReference type="Pfam" id="PF02574">
    <property type="entry name" value="S-methyl_trans"/>
    <property type="match status" value="1"/>
</dbReference>
<evidence type="ECO:0000256" key="3">
    <source>
        <dbReference type="PIRSR" id="PIRSR037505-2"/>
    </source>
</evidence>
<keyword evidence="3" id="KW-0862">Zinc</keyword>